<proteinExistence type="predicted"/>
<dbReference type="Proteomes" id="UP000242180">
    <property type="component" value="Unassembled WGS sequence"/>
</dbReference>
<dbReference type="GO" id="GO:0032259">
    <property type="term" value="P:methylation"/>
    <property type="evidence" value="ECO:0007669"/>
    <property type="project" value="UniProtKB-KW"/>
</dbReference>
<dbReference type="SUPFAM" id="SSF53335">
    <property type="entry name" value="S-adenosyl-L-methionine-dependent methyltransferases"/>
    <property type="match status" value="1"/>
</dbReference>
<dbReference type="InterPro" id="IPR029063">
    <property type="entry name" value="SAM-dependent_MTases_sf"/>
</dbReference>
<feature type="compositionally biased region" description="Low complexity" evidence="1">
    <location>
        <begin position="100"/>
        <end position="118"/>
    </location>
</feature>
<feature type="compositionally biased region" description="Basic and acidic residues" evidence="1">
    <location>
        <begin position="81"/>
        <end position="99"/>
    </location>
</feature>
<evidence type="ECO:0000313" key="4">
    <source>
        <dbReference type="Proteomes" id="UP000242180"/>
    </source>
</evidence>
<keyword evidence="3" id="KW-0489">Methyltransferase</keyword>
<keyword evidence="3" id="KW-0808">Transferase</keyword>
<name>A0A1X2HEB1_SYNRA</name>
<evidence type="ECO:0000256" key="1">
    <source>
        <dbReference type="SAM" id="MobiDB-lite"/>
    </source>
</evidence>
<dbReference type="Pfam" id="PF13649">
    <property type="entry name" value="Methyltransf_25"/>
    <property type="match status" value="1"/>
</dbReference>
<dbReference type="EMBL" id="MCGN01000004">
    <property type="protein sequence ID" value="ORY97305.1"/>
    <property type="molecule type" value="Genomic_DNA"/>
</dbReference>
<dbReference type="OMA" id="RETHAKP"/>
<dbReference type="OrthoDB" id="2013972at2759"/>
<feature type="domain" description="Methyltransferase" evidence="2">
    <location>
        <begin position="169"/>
        <end position="265"/>
    </location>
</feature>
<dbReference type="AlphaFoldDB" id="A0A1X2HEB1"/>
<keyword evidence="4" id="KW-1185">Reference proteome</keyword>
<accession>A0A1X2HEB1</accession>
<dbReference type="STRING" id="13706.A0A1X2HEB1"/>
<dbReference type="GO" id="GO:0008168">
    <property type="term" value="F:methyltransferase activity"/>
    <property type="evidence" value="ECO:0007669"/>
    <property type="project" value="UniProtKB-KW"/>
</dbReference>
<feature type="region of interest" description="Disordered" evidence="1">
    <location>
        <begin position="79"/>
        <end position="121"/>
    </location>
</feature>
<organism evidence="3 4">
    <name type="scientific">Syncephalastrum racemosum</name>
    <name type="common">Filamentous fungus</name>
    <dbReference type="NCBI Taxonomy" id="13706"/>
    <lineage>
        <taxon>Eukaryota</taxon>
        <taxon>Fungi</taxon>
        <taxon>Fungi incertae sedis</taxon>
        <taxon>Mucoromycota</taxon>
        <taxon>Mucoromycotina</taxon>
        <taxon>Mucoromycetes</taxon>
        <taxon>Mucorales</taxon>
        <taxon>Syncephalastraceae</taxon>
        <taxon>Syncephalastrum</taxon>
    </lineage>
</organism>
<gene>
    <name evidence="3" type="ORF">BCR43DRAFT_489558</name>
</gene>
<reference evidence="3 4" key="1">
    <citation type="submission" date="2016-07" db="EMBL/GenBank/DDBJ databases">
        <title>Pervasive Adenine N6-methylation of Active Genes in Fungi.</title>
        <authorList>
            <consortium name="DOE Joint Genome Institute"/>
            <person name="Mondo S.J."/>
            <person name="Dannebaum R.O."/>
            <person name="Kuo R.C."/>
            <person name="Labutti K."/>
            <person name="Haridas S."/>
            <person name="Kuo A."/>
            <person name="Salamov A."/>
            <person name="Ahrendt S.R."/>
            <person name="Lipzen A."/>
            <person name="Sullivan W."/>
            <person name="Andreopoulos W.B."/>
            <person name="Clum A."/>
            <person name="Lindquist E."/>
            <person name="Daum C."/>
            <person name="Ramamoorthy G.K."/>
            <person name="Gryganskyi A."/>
            <person name="Culley D."/>
            <person name="Magnuson J.K."/>
            <person name="James T.Y."/>
            <person name="O'Malley M.A."/>
            <person name="Stajich J.E."/>
            <person name="Spatafora J.W."/>
            <person name="Visel A."/>
            <person name="Grigoriev I.V."/>
        </authorList>
    </citation>
    <scope>NUCLEOTIDE SEQUENCE [LARGE SCALE GENOMIC DNA]</scope>
    <source>
        <strain evidence="3 4">NRRL 2496</strain>
    </source>
</reference>
<comment type="caution">
    <text evidence="3">The sequence shown here is derived from an EMBL/GenBank/DDBJ whole genome shotgun (WGS) entry which is preliminary data.</text>
</comment>
<protein>
    <submittedName>
        <fullName evidence="3">S-adenosyl-L-methionine-dependent methyltransferase</fullName>
    </submittedName>
</protein>
<dbReference type="CDD" id="cd02440">
    <property type="entry name" value="AdoMet_MTases"/>
    <property type="match status" value="1"/>
</dbReference>
<dbReference type="InParanoid" id="A0A1X2HEB1"/>
<dbReference type="PANTHER" id="PTHR43591">
    <property type="entry name" value="METHYLTRANSFERASE"/>
    <property type="match status" value="1"/>
</dbReference>
<evidence type="ECO:0000259" key="2">
    <source>
        <dbReference type="Pfam" id="PF13649"/>
    </source>
</evidence>
<sequence length="401" mass="46027">MGNQIAKERDVVHKRRRLKLSSGTVSVHKVTPVRHRVVLSNNSPQSSSLSPLYSVNDEMMKSRSSMIVFDSAIAHAESAAEDIKKQQERMKQQRRERQSTHQSQGSTSDTTSRSTLSSAEDDVDTCGDVCYVYDYGEESEHNRQLRQHYVLKQVFNGNHHVKLHQPRRILESACGTGLWTLEMAQSYPKCQVIGLDMVPPTHRRLGRQQQPPPNVSYTHGDILRPLPYPDNHFDFVYQRDVANVVPMDQWLDVITELHRVLRPGGQIQLVEYDLLFRSTGPVLALVNEWYKMAATTIGVDPCYADRLPALLDQAGFTRIEIHDVDIPIGEWPSDPLQKQFGFLYKEQMKALFKSMKRWWLSEVGVTPEEYDRVCQEALHEFEECHSVARWKILTATKPTNC</sequence>
<dbReference type="Gene3D" id="3.40.50.150">
    <property type="entry name" value="Vaccinia Virus protein VP39"/>
    <property type="match status" value="1"/>
</dbReference>
<evidence type="ECO:0000313" key="3">
    <source>
        <dbReference type="EMBL" id="ORY97305.1"/>
    </source>
</evidence>
<dbReference type="PANTHER" id="PTHR43591:SF24">
    <property type="entry name" value="2-METHOXY-6-POLYPRENYL-1,4-BENZOQUINOL METHYLASE, MITOCHONDRIAL"/>
    <property type="match status" value="1"/>
</dbReference>
<dbReference type="InterPro" id="IPR041698">
    <property type="entry name" value="Methyltransf_25"/>
</dbReference>